<organism evidence="3 4">
    <name type="scientific">Aduncisulcus paluster</name>
    <dbReference type="NCBI Taxonomy" id="2918883"/>
    <lineage>
        <taxon>Eukaryota</taxon>
        <taxon>Metamonada</taxon>
        <taxon>Carpediemonas-like organisms</taxon>
        <taxon>Aduncisulcus</taxon>
    </lineage>
</organism>
<evidence type="ECO:0000256" key="2">
    <source>
        <dbReference type="SAM" id="MobiDB-lite"/>
    </source>
</evidence>
<accession>A0ABQ5JUA1</accession>
<evidence type="ECO:0000313" key="4">
    <source>
        <dbReference type="Proteomes" id="UP001057375"/>
    </source>
</evidence>
<feature type="region of interest" description="Disordered" evidence="2">
    <location>
        <begin position="1814"/>
        <end position="1856"/>
    </location>
</feature>
<feature type="compositionally biased region" description="Basic residues" evidence="2">
    <location>
        <begin position="1828"/>
        <end position="1847"/>
    </location>
</feature>
<feature type="compositionally biased region" description="Basic and acidic residues" evidence="2">
    <location>
        <begin position="367"/>
        <end position="379"/>
    </location>
</feature>
<feature type="coiled-coil region" evidence="1">
    <location>
        <begin position="1097"/>
        <end position="1152"/>
    </location>
</feature>
<evidence type="ECO:0000313" key="3">
    <source>
        <dbReference type="EMBL" id="GKT17413.1"/>
    </source>
</evidence>
<proteinExistence type="predicted"/>
<evidence type="ECO:0000256" key="1">
    <source>
        <dbReference type="SAM" id="Coils"/>
    </source>
</evidence>
<sequence length="2311" mass="261572">MGKDYNCVTNNDFFLSIKRQISKANEFFKDFQTYKVPPQDGKLNISACSKFCKRLEEHGPTHNPEIDPSLTKFFSRIAYILAKGYYSDISAVISYSKACCLINNDFYNELFAQITKIMKGCRVKDIICALRAHHMSDQQSPTRKVKKSTTDDSLLVGTPEELCEVMRRRYYLHRLVASLVLNKVFDESALIDSIKMLDSDADHVVAIMEDKYREMSAKIESYEGKSTPDEHEYLSEVDFIPLIHPLIAILPSFCALTTVQSIVAADKCHVIYDGEITQGGQSAISSDSSPSLCTTYTSIIDDSVFLSYPWGKLKTSEAISTAKTKRNTFDMDELHIDAVEEEDDEDAAAFFGFIDAAPKKPKKPKEKKAPKPAKESVNEDLERHVRNVHNQVFFSYAVSIFKKLVRCLDLDKHLLDKVVRRKQMLTVTSNTPPRSSLSHLQLPPFMVQLQTLERLLFDRYSLHCASIKSVKKGVSKKEWTSVWECISPFCVGICPTFIKDPIQDGNPDSFFTVTSFCSFASVGWVASNAVPEISEEYPAFPSYSFPSFSLSSTLPAIFSLPYRWKPLHPSFFNAAFSLHMKSQGSEMSFYSIEAMEKSFLQLMETARSMETEIPLEGELPVFSQSSVQDDRSSDLHGLRFSVSMSGESLLRQLIRLKLPPISVITDLIEYVRLPEQVDALAVYILFKSNYLHNPSQINARVKQFEEYFRSYTPPSSISHLPHTSPFSSSPSPCAPLSHQYTLVSALSSMVDPFNLAITKSSGLSISQQHISELREKVHIGKTKLKKVERMISKLVKKRNAELDIPVKKGKIGKKERKRRRANLSHMDVEMAALMKLENQINVALRDDEAELQESVRKEGKQNELNLFPVLHLVGRMLLQIDIHGTFHPSQSVTIALCDELLGKYHVVERKMGWETSSSSRVRDLSCLFLSEVCNFNLFPPVHVLDVMNHNCTNFIRQALKEGKRERNTQHHTTHTKLLEKYLQCFISVLTKSGVSLIHNTRSSPQLSALLLSLIPCILHVQSSLHSHLISLTIQCLRACIHESVRSEKIIKGFISAKKEKMKTRMTKKLAIGVTKGFSLFASEASLLPRLNGFTASLGWFEQLLNQIQEERKREEEEETQKRLRRIREEEERLAAEEERQALETRLVQSAEDKPSMGMISVKSDRTKKPKQTKQVILFEEEDSEYSIEYEEKDSQSIITTLSATDMQEEEEEDEENEEKDLVYEWKSIFNEQKMSKKAKESKKGKKGKKLDETSEEIFQEDGLEPENYIQLLLQSLARPNAPKADVSEVLSILSALDFSKDSQIVTYERETIIEEIQPMSEEMEEGEEKEGIEVEFSQSRSPQKKETLSSVPKQGKTRIVIERGVVDIHAIILFFVLHPTQLKEYLLLPLSHLPSYPFSLSLLLSRIAETTLFLIILFTKNWGRFLVILENIGSYLLFNKLCSEWKIDGKRALFPFYKYESTSFPQLHSTVASSIASLASSFTSFSSSISPSFSSLLSLTDTLSSLNYHGLVGIESVLVCVGKLMSVTREVEGKSSHNPRSRTVKGTKNSQQKHESMCGLVKEAENQICQCVVSITKHFLPPPAVLSSAIDLLNEKTHDTEGRSIASITERHYNDSLIQGLFTEENTMERERVRLDNIFSNTKNSLVRECLLYRMKVELAKRKLYFCAALDSRVGDLSSPEKIDFSVLSKLEQDIALLATSQEKFVLLSRQLTEESSKSDSLTSEMERLDSSIRNMNRDMSRLTDPARKQLQAAEEECHRKFQPVNSKLKKHQSSITSLEGRVKTAHTKVLQSVTDAMYKFVIQNSDQLTRQALKEEKEHLSASSSKGKGKPRGKRKESKSKSKKKQPTLESLLKKPALNPIKAEFNKLFRQQEANLAEYFPGNSYSTWVRLSNELKEKHKAESTLRLQHVKLNRRYSEAKNKLKSWLKEHALEEEERENLADMISSSASRLSEIAKELPQIDKHVTILKSRRKEEESRMLDVSKRIKSCTLAPISSPSLALSPLSSLHLLSSLLYSLASSHVASFNAQRLVCANEGVLACAQILSKVEKKECQGTMTSVGGKRLVQAYSSFFSFIDDDGLPSDMFRPKLISVCKGGKWIVNQASGVLACAQILSKVEKKECQGTMTSVGGKRLVQAYSSFFSFIDDDGLPSDMFRPKLISVCKGGKWIVNQASVAKICESTSFLPSPEEKQETSTNIIRQGERGLFAKYLLKITAFNSRMAHNWHLQALLAASKDREEERIKETTMADKFDEDEGRLSALVCVSSASDESRVDTAMLKNKTVKQLLNKVKKEENKMVMLYGDSASIVNKK</sequence>
<comment type="caution">
    <text evidence="3">The sequence shown here is derived from an EMBL/GenBank/DDBJ whole genome shotgun (WGS) entry which is preliminary data.</text>
</comment>
<name>A0ABQ5JUA1_9EUKA</name>
<keyword evidence="4" id="KW-1185">Reference proteome</keyword>
<feature type="region of interest" description="Disordered" evidence="2">
    <location>
        <begin position="1328"/>
        <end position="1350"/>
    </location>
</feature>
<feature type="region of interest" description="Disordered" evidence="2">
    <location>
        <begin position="1531"/>
        <end position="1552"/>
    </location>
</feature>
<protein>
    <submittedName>
        <fullName evidence="3">Uncharacterized protein</fullName>
    </submittedName>
</protein>
<feature type="coiled-coil region" evidence="1">
    <location>
        <begin position="1910"/>
        <end position="1937"/>
    </location>
</feature>
<reference evidence="3" key="1">
    <citation type="submission" date="2022-03" db="EMBL/GenBank/DDBJ databases">
        <title>Draft genome sequence of Aduncisulcus paluster, a free-living microaerophilic Fornicata.</title>
        <authorList>
            <person name="Yuyama I."/>
            <person name="Kume K."/>
            <person name="Tamura T."/>
            <person name="Inagaki Y."/>
            <person name="Hashimoto T."/>
        </authorList>
    </citation>
    <scope>NUCLEOTIDE SEQUENCE</scope>
    <source>
        <strain evidence="3">NY0171</strain>
    </source>
</reference>
<keyword evidence="1" id="KW-0175">Coiled coil</keyword>
<dbReference type="Proteomes" id="UP001057375">
    <property type="component" value="Unassembled WGS sequence"/>
</dbReference>
<dbReference type="EMBL" id="BQXS01011847">
    <property type="protein sequence ID" value="GKT17413.1"/>
    <property type="molecule type" value="Genomic_DNA"/>
</dbReference>
<gene>
    <name evidence="3" type="ORF">ADUPG1_011098</name>
</gene>
<feature type="region of interest" description="Disordered" evidence="2">
    <location>
        <begin position="358"/>
        <end position="379"/>
    </location>
</feature>